<dbReference type="AlphaFoldDB" id="A0AAV2K2H4"/>
<organism evidence="4 5">
    <name type="scientific">Knipowitschia caucasica</name>
    <name type="common">Caucasian dwarf goby</name>
    <name type="synonym">Pomatoschistus caucasicus</name>
    <dbReference type="NCBI Taxonomy" id="637954"/>
    <lineage>
        <taxon>Eukaryota</taxon>
        <taxon>Metazoa</taxon>
        <taxon>Chordata</taxon>
        <taxon>Craniata</taxon>
        <taxon>Vertebrata</taxon>
        <taxon>Euteleostomi</taxon>
        <taxon>Actinopterygii</taxon>
        <taxon>Neopterygii</taxon>
        <taxon>Teleostei</taxon>
        <taxon>Neoteleostei</taxon>
        <taxon>Acanthomorphata</taxon>
        <taxon>Gobiaria</taxon>
        <taxon>Gobiiformes</taxon>
        <taxon>Gobioidei</taxon>
        <taxon>Gobiidae</taxon>
        <taxon>Gobiinae</taxon>
        <taxon>Knipowitschia</taxon>
    </lineage>
</organism>
<feature type="chain" id="PRO_5043472249" description="Ig-like domain-containing protein" evidence="2">
    <location>
        <begin position="22"/>
        <end position="225"/>
    </location>
</feature>
<reference evidence="4 5" key="1">
    <citation type="submission" date="2024-04" db="EMBL/GenBank/DDBJ databases">
        <authorList>
            <person name="Waldvogel A.-M."/>
            <person name="Schoenle A."/>
        </authorList>
    </citation>
    <scope>NUCLEOTIDE SEQUENCE [LARGE SCALE GENOMIC DNA]</scope>
</reference>
<evidence type="ECO:0000313" key="4">
    <source>
        <dbReference type="EMBL" id="CAL1584087.1"/>
    </source>
</evidence>
<dbReference type="Proteomes" id="UP001497482">
    <property type="component" value="Chromosome 16"/>
</dbReference>
<evidence type="ECO:0000256" key="2">
    <source>
        <dbReference type="SAM" id="SignalP"/>
    </source>
</evidence>
<accession>A0AAV2K2H4</accession>
<keyword evidence="1" id="KW-0472">Membrane</keyword>
<keyword evidence="2" id="KW-0732">Signal</keyword>
<name>A0AAV2K2H4_KNICA</name>
<feature type="signal peptide" evidence="2">
    <location>
        <begin position="1"/>
        <end position="21"/>
    </location>
</feature>
<sequence>MAGSGVLLLLLLLLLCTVVPSHLSNRLSLTEDCALKIQHVLPDETGLYQCLQLVSPDEPSPPESLSVVSLIEEEDLQGSKLWCEVSSVSGISVRWLHQGRSVDQDTSEIIIRYLRKASVLSLPKNPFLYQVKHLLECEVTEHGTCKRIFSFIKTPDGPTRSGLKLRYLVVSVLLSSLLLCLSVTVLYTYISGCKRKSDQSTEEAVFYEDLRESLAALRILRHTVQ</sequence>
<feature type="transmembrane region" description="Helical" evidence="1">
    <location>
        <begin position="167"/>
        <end position="190"/>
    </location>
</feature>
<protein>
    <recommendedName>
        <fullName evidence="3">Ig-like domain-containing protein</fullName>
    </recommendedName>
</protein>
<evidence type="ECO:0000256" key="1">
    <source>
        <dbReference type="SAM" id="Phobius"/>
    </source>
</evidence>
<keyword evidence="1" id="KW-0812">Transmembrane</keyword>
<keyword evidence="5" id="KW-1185">Reference proteome</keyword>
<evidence type="ECO:0000259" key="3">
    <source>
        <dbReference type="PROSITE" id="PS50835"/>
    </source>
</evidence>
<dbReference type="EMBL" id="OZ035838">
    <property type="protein sequence ID" value="CAL1584087.1"/>
    <property type="molecule type" value="Genomic_DNA"/>
</dbReference>
<evidence type="ECO:0000313" key="5">
    <source>
        <dbReference type="Proteomes" id="UP001497482"/>
    </source>
</evidence>
<feature type="domain" description="Ig-like" evidence="3">
    <location>
        <begin position="62"/>
        <end position="140"/>
    </location>
</feature>
<dbReference type="InterPro" id="IPR007110">
    <property type="entry name" value="Ig-like_dom"/>
</dbReference>
<dbReference type="PROSITE" id="PS50835">
    <property type="entry name" value="IG_LIKE"/>
    <property type="match status" value="1"/>
</dbReference>
<gene>
    <name evidence="4" type="ORF">KC01_LOCUS14472</name>
</gene>
<proteinExistence type="predicted"/>
<keyword evidence="1" id="KW-1133">Transmembrane helix</keyword>